<sequence>MLVEEPIKQMVVEAALIFSVILERM</sequence>
<name>A0A2P2C7J0_9ZZZZ</name>
<dbReference type="EMBL" id="CZKB01000005">
    <property type="protein sequence ID" value="CUR57951.1"/>
    <property type="molecule type" value="Genomic_DNA"/>
</dbReference>
<reference evidence="1" key="1">
    <citation type="submission" date="2015-08" db="EMBL/GenBank/DDBJ databases">
        <authorList>
            <person name="Babu N.S."/>
            <person name="Beckwith C.J."/>
            <person name="Beseler K.G."/>
            <person name="Brison A."/>
            <person name="Carone J.V."/>
            <person name="Caskin T.P."/>
            <person name="Diamond M."/>
            <person name="Durham M.E."/>
            <person name="Foxe J.M."/>
            <person name="Go M."/>
            <person name="Henderson B.A."/>
            <person name="Jones I.B."/>
            <person name="McGettigan J.A."/>
            <person name="Micheletti S.J."/>
            <person name="Nasrallah M.E."/>
            <person name="Ortiz D."/>
            <person name="Piller C.R."/>
            <person name="Privatt S.R."/>
            <person name="Schneider S.L."/>
            <person name="Sharp S."/>
            <person name="Smith T.C."/>
            <person name="Stanton J.D."/>
            <person name="Ullery H.E."/>
            <person name="Wilson R.J."/>
            <person name="Serrano M.G."/>
            <person name="Buck G."/>
            <person name="Lee V."/>
            <person name="Wang Y."/>
            <person name="Carvalho R."/>
            <person name="Voegtly L."/>
            <person name="Shi R."/>
            <person name="Duckworth R."/>
            <person name="Johnson A."/>
            <person name="Loviza R."/>
            <person name="Walstead R."/>
            <person name="Shah Z."/>
            <person name="Kiflezghi M."/>
            <person name="Wade K."/>
            <person name="Ball S.L."/>
            <person name="Bradley K.W."/>
            <person name="Asai D.J."/>
            <person name="Bowman C.A."/>
            <person name="Russell D.A."/>
            <person name="Pope W.H."/>
            <person name="Jacobs-Sera D."/>
            <person name="Hendrix R.W."/>
            <person name="Hatfull G.F."/>
        </authorList>
    </citation>
    <scope>NUCLEOTIDE SEQUENCE</scope>
</reference>
<organism evidence="1">
    <name type="scientific">metagenome</name>
    <dbReference type="NCBI Taxonomy" id="256318"/>
    <lineage>
        <taxon>unclassified sequences</taxon>
        <taxon>metagenomes</taxon>
    </lineage>
</organism>
<gene>
    <name evidence="1" type="ORF">NOCA1130310</name>
</gene>
<protein>
    <submittedName>
        <fullName evidence="1">Uncharacterized protein</fullName>
    </submittedName>
</protein>
<proteinExistence type="predicted"/>
<evidence type="ECO:0000313" key="1">
    <source>
        <dbReference type="EMBL" id="CUR57951.1"/>
    </source>
</evidence>
<dbReference type="AlphaFoldDB" id="A0A2P2C7J0"/>
<accession>A0A2P2C7J0</accession>